<evidence type="ECO:0000259" key="3">
    <source>
        <dbReference type="Pfam" id="PF12480"/>
    </source>
</evidence>
<feature type="compositionally biased region" description="Polar residues" evidence="2">
    <location>
        <begin position="521"/>
        <end position="533"/>
    </location>
</feature>
<dbReference type="PANTHER" id="PTHR22574:SF15">
    <property type="entry name" value="GOLGI-ASSOCIATED RAB2 INTERACTOR PROTEIN 4"/>
    <property type="match status" value="1"/>
</dbReference>
<dbReference type="KEGG" id="oro:101376587"/>
<dbReference type="InParanoid" id="A0A2U3WY39"/>
<gene>
    <name evidence="5" type="primary">FAM71A</name>
</gene>
<feature type="region of interest" description="Disordered" evidence="2">
    <location>
        <begin position="411"/>
        <end position="533"/>
    </location>
</feature>
<comment type="similarity">
    <text evidence="1">Belongs to the GARIN family.</text>
</comment>
<reference evidence="5" key="1">
    <citation type="submission" date="2025-08" db="UniProtKB">
        <authorList>
            <consortium name="RefSeq"/>
        </authorList>
    </citation>
    <scope>IDENTIFICATION</scope>
</reference>
<feature type="compositionally biased region" description="Basic residues" evidence="2">
    <location>
        <begin position="427"/>
        <end position="436"/>
    </location>
</feature>
<dbReference type="Proteomes" id="UP000245340">
    <property type="component" value="Unplaced"/>
</dbReference>
<evidence type="ECO:0000313" key="5">
    <source>
        <dbReference type="RefSeq" id="XP_004414540.1"/>
    </source>
</evidence>
<feature type="compositionally biased region" description="Basic and acidic residues" evidence="2">
    <location>
        <begin position="453"/>
        <end position="466"/>
    </location>
</feature>
<dbReference type="GeneID" id="101376587"/>
<feature type="compositionally biased region" description="Basic and acidic residues" evidence="2">
    <location>
        <begin position="479"/>
        <end position="489"/>
    </location>
</feature>
<dbReference type="STRING" id="9708.A0A2U3WY39"/>
<dbReference type="PANTHER" id="PTHR22574">
    <property type="match status" value="1"/>
</dbReference>
<accession>A0A2U3WY39</accession>
<keyword evidence="4" id="KW-1185">Reference proteome</keyword>
<dbReference type="AlphaFoldDB" id="A0A2U3WY39"/>
<sequence length="605" mass="63596">MNAEALLPYHTAHSASGVGMFNTTMGKLQRQLHKGEYDIFKYAPIFESDFIQITKRGEVIDVHNRVRMVTVGIASTSPILPLPDVMLLARPATGCEEHAGRGQATRGKGRKASKTLELTRLLPLKFVRISIHDREKQQLRLKFATGRSCYLQLSPPLDAREDLFAYWEKLIYLLRPPVDSHSSTYAIPAEDMLCMPVFEEEDRRSPAGADFQGKGDQDQVSIRSLHVVSEVAGATSAAFAGGEGTHQDSHKPNTLPNVAAPNTKATGLDKQSAAGATTEAAAGEAAGAAAVVAAGTATGFAAGVAAGTTAGALSVAITRSGAPEQLSTAVAGAATKRPGGGKANLAIAGAANMSPRSLNVALAGTGKTPGFTSDSSNGLPEDSMSLAFAGTRAAGKAAGEAALDVAEGALLSDAPSAGGPGGQAGRQPRKGRRERRERREKERALRRSRRRRAAESRHKAQGDKITRKASSRSLAVHRAAREDKKEKGRGSPGGGRRAPHKGISHAPIAKESRTSHKPGRSLSTPSSGSATKRLSRISSFLRNVKANLTTRTMASPRGRDVDMLPKTVDRSGMEAIIEAAESGQCLESAGSGTSDIMETVTFEAH</sequence>
<dbReference type="GO" id="GO:0005634">
    <property type="term" value="C:nucleus"/>
    <property type="evidence" value="ECO:0007669"/>
    <property type="project" value="TreeGrafter"/>
</dbReference>
<dbReference type="Pfam" id="PF12480">
    <property type="entry name" value="GARIL_Rab2_bd"/>
    <property type="match status" value="1"/>
</dbReference>
<feature type="region of interest" description="Disordered" evidence="2">
    <location>
        <begin position="240"/>
        <end position="259"/>
    </location>
</feature>
<dbReference type="OrthoDB" id="9942703at2759"/>
<dbReference type="InterPro" id="IPR022168">
    <property type="entry name" value="GARIL-like_Rab2B-bd"/>
</dbReference>
<organism evidence="4 5">
    <name type="scientific">Odobenus rosmarus divergens</name>
    <name type="common">Pacific walrus</name>
    <dbReference type="NCBI Taxonomy" id="9708"/>
    <lineage>
        <taxon>Eukaryota</taxon>
        <taxon>Metazoa</taxon>
        <taxon>Chordata</taxon>
        <taxon>Craniata</taxon>
        <taxon>Vertebrata</taxon>
        <taxon>Euteleostomi</taxon>
        <taxon>Mammalia</taxon>
        <taxon>Eutheria</taxon>
        <taxon>Laurasiatheria</taxon>
        <taxon>Carnivora</taxon>
        <taxon>Caniformia</taxon>
        <taxon>Pinnipedia</taxon>
        <taxon>Odobenidae</taxon>
        <taxon>Odobenus</taxon>
    </lineage>
</organism>
<proteinExistence type="inferred from homology"/>
<evidence type="ECO:0000313" key="4">
    <source>
        <dbReference type="Proteomes" id="UP000245340"/>
    </source>
</evidence>
<dbReference type="CTD" id="149647"/>
<evidence type="ECO:0000256" key="2">
    <source>
        <dbReference type="SAM" id="MobiDB-lite"/>
    </source>
</evidence>
<evidence type="ECO:0000256" key="1">
    <source>
        <dbReference type="ARBA" id="ARBA00038379"/>
    </source>
</evidence>
<name>A0A2U3WY39_ODORO</name>
<dbReference type="RefSeq" id="XP_004414540.1">
    <property type="nucleotide sequence ID" value="XM_004414483.1"/>
</dbReference>
<protein>
    <submittedName>
        <fullName evidence="5">Protein FAM71A</fullName>
    </submittedName>
</protein>
<feature type="domain" description="Golgi associated RAB2 interactor protein-like Rab2B-binding" evidence="3">
    <location>
        <begin position="115"/>
        <end position="184"/>
    </location>
</feature>